<evidence type="ECO:0000256" key="1">
    <source>
        <dbReference type="HAMAP-Rule" id="MF_00122"/>
    </source>
</evidence>
<accession>A0A1N7NGG1</accession>
<evidence type="ECO:0000313" key="2">
    <source>
        <dbReference type="EMBL" id="SIS97269.1"/>
    </source>
</evidence>
<comment type="catalytic activity">
    <reaction evidence="1">
        <text>L-glutamyl-tRNA(Gln) + L-glutamine + ATP + H2O = L-glutaminyl-tRNA(Gln) + L-glutamate + ADP + phosphate + H(+)</text>
        <dbReference type="Rhea" id="RHEA:17521"/>
        <dbReference type="Rhea" id="RHEA-COMP:9681"/>
        <dbReference type="Rhea" id="RHEA-COMP:9684"/>
        <dbReference type="ChEBI" id="CHEBI:15377"/>
        <dbReference type="ChEBI" id="CHEBI:15378"/>
        <dbReference type="ChEBI" id="CHEBI:29985"/>
        <dbReference type="ChEBI" id="CHEBI:30616"/>
        <dbReference type="ChEBI" id="CHEBI:43474"/>
        <dbReference type="ChEBI" id="CHEBI:58359"/>
        <dbReference type="ChEBI" id="CHEBI:78520"/>
        <dbReference type="ChEBI" id="CHEBI:78521"/>
        <dbReference type="ChEBI" id="CHEBI:456216"/>
    </reaction>
</comment>
<gene>
    <name evidence="1" type="primary">gatC</name>
    <name evidence="2" type="ORF">SAMN05421779_10596</name>
</gene>
<evidence type="ECO:0000313" key="3">
    <source>
        <dbReference type="Proteomes" id="UP000185678"/>
    </source>
</evidence>
<dbReference type="InterPro" id="IPR036113">
    <property type="entry name" value="Asp/Glu-ADT_sf_sub_c"/>
</dbReference>
<dbReference type="AlphaFoldDB" id="A0A1N7NGG1"/>
<dbReference type="Pfam" id="PF02686">
    <property type="entry name" value="GatC"/>
    <property type="match status" value="1"/>
</dbReference>
<keyword evidence="3" id="KW-1185">Reference proteome</keyword>
<dbReference type="GO" id="GO:0005524">
    <property type="term" value="F:ATP binding"/>
    <property type="evidence" value="ECO:0007669"/>
    <property type="project" value="UniProtKB-KW"/>
</dbReference>
<dbReference type="RefSeq" id="WP_076401036.1">
    <property type="nucleotide sequence ID" value="NZ_FTOA01000005.1"/>
</dbReference>
<dbReference type="EC" id="6.3.5.-" evidence="1"/>
<keyword evidence="2" id="KW-0808">Transferase</keyword>
<organism evidence="2 3">
    <name type="scientific">Insolitispirillum peregrinum</name>
    <dbReference type="NCBI Taxonomy" id="80876"/>
    <lineage>
        <taxon>Bacteria</taxon>
        <taxon>Pseudomonadati</taxon>
        <taxon>Pseudomonadota</taxon>
        <taxon>Alphaproteobacteria</taxon>
        <taxon>Rhodospirillales</taxon>
        <taxon>Novispirillaceae</taxon>
        <taxon>Insolitispirillum</taxon>
    </lineage>
</organism>
<dbReference type="STRING" id="80876.SAMN05421779_10596"/>
<dbReference type="GO" id="GO:0070681">
    <property type="term" value="P:glutaminyl-tRNAGln biosynthesis via transamidation"/>
    <property type="evidence" value="ECO:0007669"/>
    <property type="project" value="TreeGrafter"/>
</dbReference>
<dbReference type="PANTHER" id="PTHR15004:SF0">
    <property type="entry name" value="GLUTAMYL-TRNA(GLN) AMIDOTRANSFERASE SUBUNIT C, MITOCHONDRIAL"/>
    <property type="match status" value="1"/>
</dbReference>
<dbReference type="GO" id="GO:0050567">
    <property type="term" value="F:glutaminyl-tRNA synthase (glutamine-hydrolyzing) activity"/>
    <property type="evidence" value="ECO:0007669"/>
    <property type="project" value="UniProtKB-UniRule"/>
</dbReference>
<keyword evidence="1" id="KW-0648">Protein biosynthesis</keyword>
<dbReference type="Gene3D" id="1.10.20.60">
    <property type="entry name" value="Glu-tRNAGln amidotransferase C subunit, N-terminal domain"/>
    <property type="match status" value="1"/>
</dbReference>
<keyword evidence="1" id="KW-0547">Nucleotide-binding</keyword>
<dbReference type="GO" id="GO:0016740">
    <property type="term" value="F:transferase activity"/>
    <property type="evidence" value="ECO:0007669"/>
    <property type="project" value="UniProtKB-KW"/>
</dbReference>
<dbReference type="GO" id="GO:0006450">
    <property type="term" value="P:regulation of translational fidelity"/>
    <property type="evidence" value="ECO:0007669"/>
    <property type="project" value="InterPro"/>
</dbReference>
<keyword evidence="1" id="KW-0067">ATP-binding</keyword>
<dbReference type="InterPro" id="IPR003837">
    <property type="entry name" value="GatC"/>
</dbReference>
<protein>
    <recommendedName>
        <fullName evidence="1">Aspartyl/glutamyl-tRNA(Asn/Gln) amidotransferase subunit C</fullName>
        <shortName evidence="1">Asp/Glu-ADT subunit C</shortName>
        <ecNumber evidence="1">6.3.5.-</ecNumber>
    </recommendedName>
</protein>
<proteinExistence type="inferred from homology"/>
<comment type="catalytic activity">
    <reaction evidence="1">
        <text>L-aspartyl-tRNA(Asn) + L-glutamine + ATP + H2O = L-asparaginyl-tRNA(Asn) + L-glutamate + ADP + phosphate + 2 H(+)</text>
        <dbReference type="Rhea" id="RHEA:14513"/>
        <dbReference type="Rhea" id="RHEA-COMP:9674"/>
        <dbReference type="Rhea" id="RHEA-COMP:9677"/>
        <dbReference type="ChEBI" id="CHEBI:15377"/>
        <dbReference type="ChEBI" id="CHEBI:15378"/>
        <dbReference type="ChEBI" id="CHEBI:29985"/>
        <dbReference type="ChEBI" id="CHEBI:30616"/>
        <dbReference type="ChEBI" id="CHEBI:43474"/>
        <dbReference type="ChEBI" id="CHEBI:58359"/>
        <dbReference type="ChEBI" id="CHEBI:78515"/>
        <dbReference type="ChEBI" id="CHEBI:78516"/>
        <dbReference type="ChEBI" id="CHEBI:456216"/>
    </reaction>
</comment>
<keyword evidence="1" id="KW-0436">Ligase</keyword>
<comment type="function">
    <text evidence="1">Allows the formation of correctly charged Asn-tRNA(Asn) or Gln-tRNA(Gln) through the transamidation of misacylated Asp-tRNA(Asn) or Glu-tRNA(Gln) in organisms which lack either or both of asparaginyl-tRNA or glutaminyl-tRNA synthetases. The reaction takes place in the presence of glutamine and ATP through an activated phospho-Asp-tRNA(Asn) or phospho-Glu-tRNA(Gln).</text>
</comment>
<comment type="subunit">
    <text evidence="1">Heterotrimer of A, B and C subunits.</text>
</comment>
<name>A0A1N7NGG1_9PROT</name>
<dbReference type="OrthoDB" id="9794326at2"/>
<dbReference type="GO" id="GO:0050566">
    <property type="term" value="F:asparaginyl-tRNA synthase (glutamine-hydrolyzing) activity"/>
    <property type="evidence" value="ECO:0007669"/>
    <property type="project" value="RHEA"/>
</dbReference>
<dbReference type="Proteomes" id="UP000185678">
    <property type="component" value="Unassembled WGS sequence"/>
</dbReference>
<dbReference type="NCBIfam" id="TIGR00135">
    <property type="entry name" value="gatC"/>
    <property type="match status" value="1"/>
</dbReference>
<dbReference type="PANTHER" id="PTHR15004">
    <property type="entry name" value="GLUTAMYL-TRNA(GLN) AMIDOTRANSFERASE SUBUNIT C, MITOCHONDRIAL"/>
    <property type="match status" value="1"/>
</dbReference>
<dbReference type="EMBL" id="FTOA01000005">
    <property type="protein sequence ID" value="SIS97269.1"/>
    <property type="molecule type" value="Genomic_DNA"/>
</dbReference>
<reference evidence="2 3" key="1">
    <citation type="submission" date="2017-01" db="EMBL/GenBank/DDBJ databases">
        <authorList>
            <person name="Mah S.A."/>
            <person name="Swanson W.J."/>
            <person name="Moy G.W."/>
            <person name="Vacquier V.D."/>
        </authorList>
    </citation>
    <scope>NUCLEOTIDE SEQUENCE [LARGE SCALE GENOMIC DNA]</scope>
    <source>
        <strain evidence="2 3">DSM 11589</strain>
    </source>
</reference>
<comment type="similarity">
    <text evidence="1">Belongs to the GatC family.</text>
</comment>
<dbReference type="GO" id="GO:0006412">
    <property type="term" value="P:translation"/>
    <property type="evidence" value="ECO:0007669"/>
    <property type="project" value="UniProtKB-UniRule"/>
</dbReference>
<dbReference type="SUPFAM" id="SSF141000">
    <property type="entry name" value="Glu-tRNAGln amidotransferase C subunit"/>
    <property type="match status" value="1"/>
</dbReference>
<dbReference type="HAMAP" id="MF_00122">
    <property type="entry name" value="GatC"/>
    <property type="match status" value="1"/>
</dbReference>
<sequence>MLDKQTVRNIAFLARIDVKEDDLEPLANQLSGIIGWVEQLGEVNTDGVAPMTSVTNQVLRWRADELTDGGRADQVVLNAPDKLDGCFAVPKMVE</sequence>